<evidence type="ECO:0000313" key="2">
    <source>
        <dbReference type="Proteomes" id="UP000323337"/>
    </source>
</evidence>
<accession>A0A5D0MQ88</accession>
<proteinExistence type="predicted"/>
<protein>
    <submittedName>
        <fullName evidence="1">Uncharacterized protein</fullName>
    </submittedName>
</protein>
<comment type="caution">
    <text evidence="1">The sequence shown here is derived from an EMBL/GenBank/DDBJ whole genome shotgun (WGS) entry which is preliminary data.</text>
</comment>
<reference evidence="1 2" key="1">
    <citation type="submission" date="2019-08" db="EMBL/GenBank/DDBJ databases">
        <title>Genomic characterization of a novel candidate phylum (ARYD3) from a high temperature, high salinity tertiary oil reservoir in north central Oklahoma, USA.</title>
        <authorList>
            <person name="Youssef N.H."/>
            <person name="Yadav A."/>
            <person name="Elshahed M.S."/>
        </authorList>
    </citation>
    <scope>NUCLEOTIDE SEQUENCE [LARGE SCALE GENOMIC DNA]</scope>
    <source>
        <strain evidence="1">ARYD1</strain>
    </source>
</reference>
<dbReference type="Proteomes" id="UP000323337">
    <property type="component" value="Unassembled WGS sequence"/>
</dbReference>
<dbReference type="RefSeq" id="WP_273265310.1">
    <property type="nucleotide sequence ID" value="NZ_JAAZVV010000018.1"/>
</dbReference>
<dbReference type="AlphaFoldDB" id="A0A5D0MQ88"/>
<organism evidence="1 2">
    <name type="scientific">Flexistipes sinusarabici</name>
    <dbReference type="NCBI Taxonomy" id="2352"/>
    <lineage>
        <taxon>Bacteria</taxon>
        <taxon>Pseudomonadati</taxon>
        <taxon>Deferribacterota</taxon>
        <taxon>Deferribacteres</taxon>
        <taxon>Deferribacterales</taxon>
        <taxon>Flexistipitaceae</taxon>
        <taxon>Flexistipes</taxon>
    </lineage>
</organism>
<gene>
    <name evidence="1" type="ORF">FXF49_01990</name>
</gene>
<name>A0A5D0MQ88_FLESI</name>
<dbReference type="EMBL" id="VSIV01000053">
    <property type="protein sequence ID" value="TYB34712.1"/>
    <property type="molecule type" value="Genomic_DNA"/>
</dbReference>
<evidence type="ECO:0000313" key="1">
    <source>
        <dbReference type="EMBL" id="TYB34712.1"/>
    </source>
</evidence>
<sequence length="182" mass="20642">MNSTEVYVLLSIVVNKGKYETIREWEKRIGVGKAIINRSVRSLIKSKLVLETPIKNKNSKSSSYVPFYNNVEKFLLNGFPFVFPAEKGKVVRGVLTGIDASSLKSSFVDDDYPSVWPHHEGTVKGYKVDPLHKSIPGLVIEEKLEDDLYEMLALLDVLRTGKKREVDAAEKKLREIIKNYAK</sequence>